<evidence type="ECO:0000313" key="2">
    <source>
        <dbReference type="Proteomes" id="UP000011115"/>
    </source>
</evidence>
<dbReference type="EnsemblPlants" id="PGSC0003DMT400087845">
    <property type="protein sequence ID" value="PGSC0003DMT400087845"/>
    <property type="gene ID" value="PGSC0003DMG400037416"/>
</dbReference>
<protein>
    <submittedName>
        <fullName evidence="1">Uncharacterized protein</fullName>
    </submittedName>
</protein>
<dbReference type="Proteomes" id="UP000011115">
    <property type="component" value="Unassembled WGS sequence"/>
</dbReference>
<dbReference type="PaxDb" id="4113-PGSC0003DMT400087845"/>
<dbReference type="AlphaFoldDB" id="M1DEN8"/>
<dbReference type="Gramene" id="PGSC0003DMT400087845">
    <property type="protein sequence ID" value="PGSC0003DMT400087845"/>
    <property type="gene ID" value="PGSC0003DMG400037416"/>
</dbReference>
<keyword evidence="2" id="KW-1185">Reference proteome</keyword>
<reference evidence="1" key="2">
    <citation type="submission" date="2015-06" db="UniProtKB">
        <authorList>
            <consortium name="EnsemblPlants"/>
        </authorList>
    </citation>
    <scope>IDENTIFICATION</scope>
    <source>
        <strain evidence="1">DM1-3 516 R44</strain>
    </source>
</reference>
<proteinExistence type="predicted"/>
<reference evidence="2" key="1">
    <citation type="journal article" date="2011" name="Nature">
        <title>Genome sequence and analysis of the tuber crop potato.</title>
        <authorList>
            <consortium name="The Potato Genome Sequencing Consortium"/>
        </authorList>
    </citation>
    <scope>NUCLEOTIDE SEQUENCE [LARGE SCALE GENOMIC DNA]</scope>
    <source>
        <strain evidence="2">cv. DM1-3 516 R44</strain>
    </source>
</reference>
<dbReference type="HOGENOM" id="CLU_1868780_0_0_1"/>
<dbReference type="InParanoid" id="M1DEN8"/>
<evidence type="ECO:0000313" key="1">
    <source>
        <dbReference type="EnsemblPlants" id="PGSC0003DMT400087845"/>
    </source>
</evidence>
<accession>M1DEN8</accession>
<name>M1DEN8_SOLTU</name>
<organism evidence="1 2">
    <name type="scientific">Solanum tuberosum</name>
    <name type="common">Potato</name>
    <dbReference type="NCBI Taxonomy" id="4113"/>
    <lineage>
        <taxon>Eukaryota</taxon>
        <taxon>Viridiplantae</taxon>
        <taxon>Streptophyta</taxon>
        <taxon>Embryophyta</taxon>
        <taxon>Tracheophyta</taxon>
        <taxon>Spermatophyta</taxon>
        <taxon>Magnoliopsida</taxon>
        <taxon>eudicotyledons</taxon>
        <taxon>Gunneridae</taxon>
        <taxon>Pentapetalae</taxon>
        <taxon>asterids</taxon>
        <taxon>lamiids</taxon>
        <taxon>Solanales</taxon>
        <taxon>Solanaceae</taxon>
        <taxon>Solanoideae</taxon>
        <taxon>Solaneae</taxon>
        <taxon>Solanum</taxon>
    </lineage>
</organism>
<sequence length="137" mass="15683">MDTTMTRDNDHGPCSCLWSSLNQFPLQLYNAHSLDHHHRQHHCPYSCLWSSLDQFHLQLFIAHSLDPLHDSHHGPLRGPRPVRSSVVFTWFSHFSAPPTLSTGSTPRSVVKSTAREVVHGLYILQFTVTEFSYFLST</sequence>